<proteinExistence type="predicted"/>
<dbReference type="Proteomes" id="UP001153954">
    <property type="component" value="Unassembled WGS sequence"/>
</dbReference>
<dbReference type="AlphaFoldDB" id="A0AAU9V6U4"/>
<evidence type="ECO:0000313" key="1">
    <source>
        <dbReference type="EMBL" id="CAH2106500.1"/>
    </source>
</evidence>
<gene>
    <name evidence="1" type="ORF">EEDITHA_LOCUS20627</name>
</gene>
<comment type="caution">
    <text evidence="1">The sequence shown here is derived from an EMBL/GenBank/DDBJ whole genome shotgun (WGS) entry which is preliminary data.</text>
</comment>
<reference evidence="1" key="1">
    <citation type="submission" date="2022-03" db="EMBL/GenBank/DDBJ databases">
        <authorList>
            <person name="Tunstrom K."/>
        </authorList>
    </citation>
    <scope>NUCLEOTIDE SEQUENCE</scope>
</reference>
<protein>
    <submittedName>
        <fullName evidence="1">Uncharacterized protein</fullName>
    </submittedName>
</protein>
<keyword evidence="2" id="KW-1185">Reference proteome</keyword>
<organism evidence="1 2">
    <name type="scientific">Euphydryas editha</name>
    <name type="common">Edith's checkerspot</name>
    <dbReference type="NCBI Taxonomy" id="104508"/>
    <lineage>
        <taxon>Eukaryota</taxon>
        <taxon>Metazoa</taxon>
        <taxon>Ecdysozoa</taxon>
        <taxon>Arthropoda</taxon>
        <taxon>Hexapoda</taxon>
        <taxon>Insecta</taxon>
        <taxon>Pterygota</taxon>
        <taxon>Neoptera</taxon>
        <taxon>Endopterygota</taxon>
        <taxon>Lepidoptera</taxon>
        <taxon>Glossata</taxon>
        <taxon>Ditrysia</taxon>
        <taxon>Papilionoidea</taxon>
        <taxon>Nymphalidae</taxon>
        <taxon>Nymphalinae</taxon>
        <taxon>Euphydryas</taxon>
    </lineage>
</organism>
<dbReference type="EMBL" id="CAKOGL010000029">
    <property type="protein sequence ID" value="CAH2106500.1"/>
    <property type="molecule type" value="Genomic_DNA"/>
</dbReference>
<evidence type="ECO:0000313" key="2">
    <source>
        <dbReference type="Proteomes" id="UP001153954"/>
    </source>
</evidence>
<dbReference type="PANTHER" id="PTHR34717">
    <property type="entry name" value="EG:BACR7A4.20 PROTEIN"/>
    <property type="match status" value="1"/>
</dbReference>
<dbReference type="PANTHER" id="PTHR34717:SF1">
    <property type="entry name" value="EG:BACR7A4.20 PROTEIN"/>
    <property type="match status" value="1"/>
</dbReference>
<accession>A0AAU9V6U4</accession>
<sequence>MLTCLTSLLISVGLVLTFRFINKKHKPPILGVYQQRNKTYWIKFIFMYSLLSVKQLIIYIKRLIATDSDNFNGTAHVQEHEANLEQKYNLGGHEKAIDGVYFNGFSETGQVVICGLARRPNGICDSFLYLKVKNEDILLSPELPDTYLKQSDEDKDEYSVQGIKIKNFVPMRVWNLCYNGEMKSRNDPSKRLKVSANLTWSASWAAFEYDTQMSPKSVADDMAREPWSNDYFKLVKKLHQTHYEQMGFIAGTVTVDGESYNLDMPCVRDRSFGPCRDWRNFHRYVYHFMFLENGDCMAVGSVSQPAILSHLTIGYLCKKADQTVVAVDSSDFHLYQHAENQILPKDYGFTFRAGGKSYNVQVQVFDEDYFYIGKDKEAKFYERWSNVVINGVKGKACVEWHYNNTQK</sequence>
<name>A0AAU9V6U4_EUPED</name>